<organism evidence="2 3">
    <name type="scientific">Cellulomonas fimi (strain ATCC 484 / DSM 20113 / JCM 1341 / CCUG 24087 / LMG 16345 / NBRC 15513 / NCIMB 8980 / NCTC 7547 / NRS-133)</name>
    <dbReference type="NCBI Taxonomy" id="590998"/>
    <lineage>
        <taxon>Bacteria</taxon>
        <taxon>Bacillati</taxon>
        <taxon>Actinomycetota</taxon>
        <taxon>Actinomycetes</taxon>
        <taxon>Micrococcales</taxon>
        <taxon>Cellulomonadaceae</taxon>
        <taxon>Cellulomonas</taxon>
    </lineage>
</organism>
<dbReference type="HOGENOM" id="CLU_104057_0_0_11"/>
<feature type="domain" description="NYN" evidence="1">
    <location>
        <begin position="10"/>
        <end position="150"/>
    </location>
</feature>
<keyword evidence="3" id="KW-1185">Reference proteome</keyword>
<evidence type="ECO:0000313" key="2">
    <source>
        <dbReference type="EMBL" id="AEE45405.1"/>
    </source>
</evidence>
<evidence type="ECO:0000259" key="1">
    <source>
        <dbReference type="Pfam" id="PF01936"/>
    </source>
</evidence>
<sequence length="191" mass="20693">MSTDAGDRTTYLLVDGENIDATLGSSILGGRPTPEQRPRWERVLGFAQQAWGQPVKALFFLNASNGSLPMSFVQALLAIGFTPIPLSGESYEKVVDVGIKRTLEAIAARGGDVLLASHDGDFAPEVETLVDAGDRRVGLLAFREFTSTALAGLSSRGLQVFDLESDVAAFNVQLPRLRIIPLEEFDPLRYL</sequence>
<dbReference type="GO" id="GO:0004540">
    <property type="term" value="F:RNA nuclease activity"/>
    <property type="evidence" value="ECO:0007669"/>
    <property type="project" value="InterPro"/>
</dbReference>
<dbReference type="STRING" id="590998.Celf_1270"/>
<dbReference type="Gene3D" id="3.40.50.1010">
    <property type="entry name" value="5'-nuclease"/>
    <property type="match status" value="1"/>
</dbReference>
<dbReference type="AlphaFoldDB" id="F4H453"/>
<dbReference type="KEGG" id="cfi:Celf_1270"/>
<proteinExistence type="predicted"/>
<name>F4H453_CELFA</name>
<dbReference type="EMBL" id="CP002666">
    <property type="protein sequence ID" value="AEE45405.1"/>
    <property type="molecule type" value="Genomic_DNA"/>
</dbReference>
<gene>
    <name evidence="2" type="ordered locus">Celf_1270</name>
</gene>
<dbReference type="Proteomes" id="UP000008460">
    <property type="component" value="Chromosome"/>
</dbReference>
<protein>
    <recommendedName>
        <fullName evidence="1">NYN domain-containing protein</fullName>
    </recommendedName>
</protein>
<accession>F4H453</accession>
<reference evidence="2 3" key="1">
    <citation type="submission" date="2011-04" db="EMBL/GenBank/DDBJ databases">
        <title>Complete sequence of Cellulomonas fimi ATCC 484.</title>
        <authorList>
            <consortium name="US DOE Joint Genome Institute"/>
            <person name="Lucas S."/>
            <person name="Han J."/>
            <person name="Lapidus A."/>
            <person name="Cheng J.-F."/>
            <person name="Goodwin L."/>
            <person name="Pitluck S."/>
            <person name="Peters L."/>
            <person name="Chertkov O."/>
            <person name="Detter J.C."/>
            <person name="Han C."/>
            <person name="Tapia R."/>
            <person name="Land M."/>
            <person name="Hauser L."/>
            <person name="Kyrpides N."/>
            <person name="Ivanova N."/>
            <person name="Ovchinnikova G."/>
            <person name="Pagani I."/>
            <person name="Mead D."/>
            <person name="Brumm P."/>
            <person name="Woyke T."/>
        </authorList>
    </citation>
    <scope>NUCLEOTIDE SEQUENCE [LARGE SCALE GENOMIC DNA]</scope>
    <source>
        <strain evidence="3">ATCC 484 / DSM 20113 / JCM 1341 / NBRC 15513 / NCIMB 8980 / NCTC 7547</strain>
    </source>
</reference>
<dbReference type="Pfam" id="PF01936">
    <property type="entry name" value="NYN"/>
    <property type="match status" value="1"/>
</dbReference>
<evidence type="ECO:0000313" key="3">
    <source>
        <dbReference type="Proteomes" id="UP000008460"/>
    </source>
</evidence>
<dbReference type="eggNOG" id="COG1432">
    <property type="taxonomic scope" value="Bacteria"/>
</dbReference>
<dbReference type="InterPro" id="IPR021139">
    <property type="entry name" value="NYN"/>
</dbReference>
<dbReference type="RefSeq" id="WP_013770431.1">
    <property type="nucleotide sequence ID" value="NC_015514.1"/>
</dbReference>